<organism evidence="2 3">
    <name type="scientific">Teredinibacter turnerae (strain ATCC 39867 / T7901)</name>
    <dbReference type="NCBI Taxonomy" id="377629"/>
    <lineage>
        <taxon>Bacteria</taxon>
        <taxon>Pseudomonadati</taxon>
        <taxon>Pseudomonadota</taxon>
        <taxon>Gammaproteobacteria</taxon>
        <taxon>Cellvibrionales</taxon>
        <taxon>Cellvibrionaceae</taxon>
        <taxon>Teredinibacter</taxon>
    </lineage>
</organism>
<evidence type="ECO:0000313" key="3">
    <source>
        <dbReference type="Proteomes" id="UP000009080"/>
    </source>
</evidence>
<dbReference type="eggNOG" id="ENOG502ZNGJ">
    <property type="taxonomic scope" value="Bacteria"/>
</dbReference>
<dbReference type="EMBL" id="CP001614">
    <property type="protein sequence ID" value="ACR13828.1"/>
    <property type="molecule type" value="Genomic_DNA"/>
</dbReference>
<dbReference type="HOGENOM" id="CLU_105808_0_0_6"/>
<keyword evidence="3" id="KW-1185">Reference proteome</keyword>
<keyword evidence="1" id="KW-1133">Transmembrane helix</keyword>
<reference evidence="2 3" key="1">
    <citation type="journal article" date="2009" name="PLoS ONE">
        <title>The complete genome of Teredinibacter turnerae T7901: an intracellular endosymbiont of marine wood-boring bivalves (shipworms).</title>
        <authorList>
            <person name="Yang J.C."/>
            <person name="Madupu R."/>
            <person name="Durkin A.S."/>
            <person name="Ekborg N.A."/>
            <person name="Pedamallu C.S."/>
            <person name="Hostetler J.B."/>
            <person name="Radune D."/>
            <person name="Toms B.S."/>
            <person name="Henrissat B."/>
            <person name="Coutinho P.M."/>
            <person name="Schwarz S."/>
            <person name="Field L."/>
            <person name="Trindade-Silva A.E."/>
            <person name="Soares C.A.G."/>
            <person name="Elshahawi S."/>
            <person name="Hanora A."/>
            <person name="Schmidt E.W."/>
            <person name="Haygood M.G."/>
            <person name="Posfai J."/>
            <person name="Benner J."/>
            <person name="Madinger C."/>
            <person name="Nove J."/>
            <person name="Anton B."/>
            <person name="Chaudhary K."/>
            <person name="Foster J."/>
            <person name="Holman A."/>
            <person name="Kumar S."/>
            <person name="Lessard P.A."/>
            <person name="Luyten Y.A."/>
            <person name="Slatko B."/>
            <person name="Wood N."/>
            <person name="Wu B."/>
            <person name="Teplitski M."/>
            <person name="Mougous J.D."/>
            <person name="Ward N."/>
            <person name="Eisen J.A."/>
            <person name="Badger J.H."/>
            <person name="Distel D.L."/>
        </authorList>
    </citation>
    <scope>NUCLEOTIDE SEQUENCE [LARGE SCALE GENOMIC DNA]</scope>
    <source>
        <strain evidence="3">ATCC 39867 / T7901</strain>
    </source>
</reference>
<dbReference type="AlphaFoldDB" id="C5BJB1"/>
<dbReference type="RefSeq" id="WP_015819943.1">
    <property type="nucleotide sequence ID" value="NC_012997.1"/>
</dbReference>
<dbReference type="STRING" id="377629.TERTU_2116"/>
<evidence type="ECO:0000256" key="1">
    <source>
        <dbReference type="SAM" id="Phobius"/>
    </source>
</evidence>
<accession>C5BJB1</accession>
<protein>
    <submittedName>
        <fullName evidence="2">Cation/multidrug efflux pump</fullName>
    </submittedName>
</protein>
<dbReference type="KEGG" id="ttu:TERTU_2116"/>
<proteinExistence type="predicted"/>
<keyword evidence="1" id="KW-0812">Transmembrane</keyword>
<evidence type="ECO:0000313" key="2">
    <source>
        <dbReference type="EMBL" id="ACR13828.1"/>
    </source>
</evidence>
<gene>
    <name evidence="2" type="ordered locus">TERTU_2116</name>
</gene>
<feature type="transmembrane region" description="Helical" evidence="1">
    <location>
        <begin position="6"/>
        <end position="22"/>
    </location>
</feature>
<name>C5BJB1_TERTT</name>
<dbReference type="OrthoDB" id="9156649at2"/>
<feature type="transmembrane region" description="Helical" evidence="1">
    <location>
        <begin position="34"/>
        <end position="55"/>
    </location>
</feature>
<keyword evidence="1" id="KW-0472">Membrane</keyword>
<sequence>MLYSAFAGITVFFAFITFYMGVRLTGRAGWLISWLRGTAALMMMALCVLFVLAAIDLFSYKQVLNNRVLGSVSFKKLEDQHYMATLVFLRDGREQQFDLRGDQWQVDARLITWSDFLTMLGAKPGYRLDRLSGRYYSLEDEHRRPRTVHQLSSSEYGMDIWHLAQQTGNHLPMMDAVYGSATYLPMADGALYEISLSSSGLVAKPLNDVANRAVSRWN</sequence>
<dbReference type="Proteomes" id="UP000009080">
    <property type="component" value="Chromosome"/>
</dbReference>